<reference evidence="2" key="2">
    <citation type="submission" date="2022-01" db="EMBL/GenBank/DDBJ databases">
        <authorList>
            <person name="Yamashiro T."/>
            <person name="Shiraishi A."/>
            <person name="Satake H."/>
            <person name="Nakayama K."/>
        </authorList>
    </citation>
    <scope>NUCLEOTIDE SEQUENCE</scope>
</reference>
<sequence length="105" mass="12435">MLKVSPWKGVIRFKKCGKLRPRYIGPFRITDRVEKVAYKLELPEELNNINNTFHVLQLRKCLVDKAEYVPLADIVVDEKLGYVEELVEILDTMVKKLRRKDILFF</sequence>
<comment type="caution">
    <text evidence="2">The sequence shown here is derived from an EMBL/GenBank/DDBJ whole genome shotgun (WGS) entry which is preliminary data.</text>
</comment>
<evidence type="ECO:0000259" key="1">
    <source>
        <dbReference type="Pfam" id="PF24626"/>
    </source>
</evidence>
<reference evidence="2" key="1">
    <citation type="journal article" date="2022" name="Int. J. Mol. Sci.">
        <title>Draft Genome of Tanacetum Coccineum: Genomic Comparison of Closely Related Tanacetum-Family Plants.</title>
        <authorList>
            <person name="Yamashiro T."/>
            <person name="Shiraishi A."/>
            <person name="Nakayama K."/>
            <person name="Satake H."/>
        </authorList>
    </citation>
    <scope>NUCLEOTIDE SEQUENCE</scope>
</reference>
<keyword evidence="3" id="KW-1185">Reference proteome</keyword>
<dbReference type="PANTHER" id="PTHR46148:SF57">
    <property type="entry name" value="OS12G0499874 PROTEIN"/>
    <property type="match status" value="1"/>
</dbReference>
<dbReference type="EMBL" id="BQNB010020968">
    <property type="protein sequence ID" value="GJU01488.1"/>
    <property type="molecule type" value="Genomic_DNA"/>
</dbReference>
<name>A0ABQ5IQJ3_9ASTR</name>
<feature type="domain" description="Tf2-1-like SH3-like" evidence="1">
    <location>
        <begin position="1"/>
        <end position="61"/>
    </location>
</feature>
<proteinExistence type="predicted"/>
<evidence type="ECO:0000313" key="2">
    <source>
        <dbReference type="EMBL" id="GJU01488.1"/>
    </source>
</evidence>
<organism evidence="2 3">
    <name type="scientific">Tanacetum coccineum</name>
    <dbReference type="NCBI Taxonomy" id="301880"/>
    <lineage>
        <taxon>Eukaryota</taxon>
        <taxon>Viridiplantae</taxon>
        <taxon>Streptophyta</taxon>
        <taxon>Embryophyta</taxon>
        <taxon>Tracheophyta</taxon>
        <taxon>Spermatophyta</taxon>
        <taxon>Magnoliopsida</taxon>
        <taxon>eudicotyledons</taxon>
        <taxon>Gunneridae</taxon>
        <taxon>Pentapetalae</taxon>
        <taxon>asterids</taxon>
        <taxon>campanulids</taxon>
        <taxon>Asterales</taxon>
        <taxon>Asteraceae</taxon>
        <taxon>Asteroideae</taxon>
        <taxon>Anthemideae</taxon>
        <taxon>Anthemidinae</taxon>
        <taxon>Tanacetum</taxon>
    </lineage>
</organism>
<accession>A0ABQ5IQJ3</accession>
<evidence type="ECO:0000313" key="3">
    <source>
        <dbReference type="Proteomes" id="UP001151760"/>
    </source>
</evidence>
<dbReference type="Proteomes" id="UP001151760">
    <property type="component" value="Unassembled WGS sequence"/>
</dbReference>
<dbReference type="PANTHER" id="PTHR46148">
    <property type="entry name" value="CHROMO DOMAIN-CONTAINING PROTEIN"/>
    <property type="match status" value="1"/>
</dbReference>
<dbReference type="InterPro" id="IPR056924">
    <property type="entry name" value="SH3_Tf2-1"/>
</dbReference>
<protein>
    <recommendedName>
        <fullName evidence="1">Tf2-1-like SH3-like domain-containing protein</fullName>
    </recommendedName>
</protein>
<dbReference type="Pfam" id="PF24626">
    <property type="entry name" value="SH3_Tf2-1"/>
    <property type="match status" value="1"/>
</dbReference>
<gene>
    <name evidence="2" type="ORF">Tco_1111826</name>
</gene>